<sequence>MSSDAMADFGEFAELAPVLVTLSRLQDKGLGKGAVLILPEGLLRGVGTAYGMPVVRADVPKPMIGVPGALQ</sequence>
<gene>
    <name evidence="1" type="ORF">ACFQ07_23235</name>
</gene>
<protein>
    <submittedName>
        <fullName evidence="1">Uncharacterized protein</fullName>
    </submittedName>
</protein>
<dbReference type="Proteomes" id="UP001597083">
    <property type="component" value="Unassembled WGS sequence"/>
</dbReference>
<name>A0ABW3CN05_9ACTN</name>
<accession>A0ABW3CN05</accession>
<keyword evidence="2" id="KW-1185">Reference proteome</keyword>
<comment type="caution">
    <text evidence="1">The sequence shown here is derived from an EMBL/GenBank/DDBJ whole genome shotgun (WGS) entry which is preliminary data.</text>
</comment>
<dbReference type="EMBL" id="JBHTIR010003419">
    <property type="protein sequence ID" value="MFD0855172.1"/>
    <property type="molecule type" value="Genomic_DNA"/>
</dbReference>
<evidence type="ECO:0000313" key="1">
    <source>
        <dbReference type="EMBL" id="MFD0855172.1"/>
    </source>
</evidence>
<reference evidence="2" key="1">
    <citation type="journal article" date="2019" name="Int. J. Syst. Evol. Microbiol.">
        <title>The Global Catalogue of Microorganisms (GCM) 10K type strain sequencing project: providing services to taxonomists for standard genome sequencing and annotation.</title>
        <authorList>
            <consortium name="The Broad Institute Genomics Platform"/>
            <consortium name="The Broad Institute Genome Sequencing Center for Infectious Disease"/>
            <person name="Wu L."/>
            <person name="Ma J."/>
        </authorList>
    </citation>
    <scope>NUCLEOTIDE SEQUENCE [LARGE SCALE GENOMIC DNA]</scope>
    <source>
        <strain evidence="2">JCM 31696</strain>
    </source>
</reference>
<evidence type="ECO:0000313" key="2">
    <source>
        <dbReference type="Proteomes" id="UP001597083"/>
    </source>
</evidence>
<organism evidence="1 2">
    <name type="scientific">Actinomadura adrarensis</name>
    <dbReference type="NCBI Taxonomy" id="1819600"/>
    <lineage>
        <taxon>Bacteria</taxon>
        <taxon>Bacillati</taxon>
        <taxon>Actinomycetota</taxon>
        <taxon>Actinomycetes</taxon>
        <taxon>Streptosporangiales</taxon>
        <taxon>Thermomonosporaceae</taxon>
        <taxon>Actinomadura</taxon>
    </lineage>
</organism>
<proteinExistence type="predicted"/>